<dbReference type="Gene3D" id="1.10.10.60">
    <property type="entry name" value="Homeodomain-like"/>
    <property type="match status" value="1"/>
</dbReference>
<dbReference type="InterPro" id="IPR002197">
    <property type="entry name" value="HTH_Fis"/>
</dbReference>
<dbReference type="PROSITE" id="PS50045">
    <property type="entry name" value="SIGMA54_INTERACT_4"/>
    <property type="match status" value="1"/>
</dbReference>
<dbReference type="InterPro" id="IPR009057">
    <property type="entry name" value="Homeodomain-like_sf"/>
</dbReference>
<evidence type="ECO:0000256" key="4">
    <source>
        <dbReference type="ARBA" id="ARBA00023125"/>
    </source>
</evidence>
<dbReference type="Pfam" id="PF00158">
    <property type="entry name" value="Sigma54_activat"/>
    <property type="match status" value="1"/>
</dbReference>
<keyword evidence="5" id="KW-0010">Activator</keyword>
<dbReference type="GO" id="GO:0043565">
    <property type="term" value="F:sequence-specific DNA binding"/>
    <property type="evidence" value="ECO:0007669"/>
    <property type="project" value="InterPro"/>
</dbReference>
<evidence type="ECO:0000256" key="3">
    <source>
        <dbReference type="ARBA" id="ARBA00023015"/>
    </source>
</evidence>
<dbReference type="EMBL" id="SOKJ01000047">
    <property type="protein sequence ID" value="TET12838.1"/>
    <property type="molecule type" value="Genomic_DNA"/>
</dbReference>
<dbReference type="Gene3D" id="3.40.50.300">
    <property type="entry name" value="P-loop containing nucleotide triphosphate hydrolases"/>
    <property type="match status" value="1"/>
</dbReference>
<gene>
    <name evidence="8" type="ORF">E3J84_00910</name>
</gene>
<dbReference type="SUPFAM" id="SSF52540">
    <property type="entry name" value="P-loop containing nucleoside triphosphate hydrolases"/>
    <property type="match status" value="1"/>
</dbReference>
<evidence type="ECO:0000313" key="9">
    <source>
        <dbReference type="Proteomes" id="UP000316360"/>
    </source>
</evidence>
<feature type="domain" description="Sigma-54 factor interaction" evidence="7">
    <location>
        <begin position="7"/>
        <end position="113"/>
    </location>
</feature>
<evidence type="ECO:0000256" key="2">
    <source>
        <dbReference type="ARBA" id="ARBA00022840"/>
    </source>
</evidence>
<dbReference type="AlphaFoldDB" id="A0A523S472"/>
<reference evidence="8 9" key="1">
    <citation type="submission" date="2019-03" db="EMBL/GenBank/DDBJ databases">
        <title>Metabolic potential of uncultured bacteria and archaea associated with petroleum seepage in deep-sea sediments.</title>
        <authorList>
            <person name="Dong X."/>
            <person name="Hubert C."/>
        </authorList>
    </citation>
    <scope>NUCLEOTIDE SEQUENCE [LARGE SCALE GENOMIC DNA]</scope>
    <source>
        <strain evidence="8">E44_bin7</strain>
    </source>
</reference>
<dbReference type="InterPro" id="IPR027417">
    <property type="entry name" value="P-loop_NTPase"/>
</dbReference>
<dbReference type="GO" id="GO:0005524">
    <property type="term" value="F:ATP binding"/>
    <property type="evidence" value="ECO:0007669"/>
    <property type="project" value="UniProtKB-KW"/>
</dbReference>
<keyword evidence="3" id="KW-0805">Transcription regulation</keyword>
<dbReference type="InterPro" id="IPR025944">
    <property type="entry name" value="Sigma_54_int_dom_CS"/>
</dbReference>
<dbReference type="Pfam" id="PF02954">
    <property type="entry name" value="HTH_8"/>
    <property type="match status" value="1"/>
</dbReference>
<keyword evidence="1" id="KW-0547">Nucleotide-binding</keyword>
<dbReference type="InterPro" id="IPR058031">
    <property type="entry name" value="AAA_lid_NorR"/>
</dbReference>
<accession>A0A523S472</accession>
<feature type="non-terminal residue" evidence="8">
    <location>
        <position position="1"/>
    </location>
</feature>
<dbReference type="Proteomes" id="UP000316360">
    <property type="component" value="Unassembled WGS sequence"/>
</dbReference>
<dbReference type="InterPro" id="IPR002078">
    <property type="entry name" value="Sigma_54_int"/>
</dbReference>
<dbReference type="PRINTS" id="PR01590">
    <property type="entry name" value="HTHFIS"/>
</dbReference>
<evidence type="ECO:0000256" key="5">
    <source>
        <dbReference type="ARBA" id="ARBA00023159"/>
    </source>
</evidence>
<dbReference type="SUPFAM" id="SSF46689">
    <property type="entry name" value="Homeodomain-like"/>
    <property type="match status" value="1"/>
</dbReference>
<dbReference type="PROSITE" id="PS00688">
    <property type="entry name" value="SIGMA54_INTERACT_3"/>
    <property type="match status" value="1"/>
</dbReference>
<dbReference type="PANTHER" id="PTHR32071">
    <property type="entry name" value="TRANSCRIPTIONAL REGULATORY PROTEIN"/>
    <property type="match status" value="1"/>
</dbReference>
<sequence length="192" mass="22195">SIPDDGRVGGTKPIKVNLRLITTTNKDLEKSMAKGLFREDLYHRLNVVTIYLPPLRKRKEDIPLLANYFLRKYNRVNGRRRKTISAEALDLLVDYQWPGNVRELQNVIERAVVLTSNEVILSHDIFIRSGKRASDQKIISSSRPISLLEGEKPFIQKALKTTHWNQTEAARLLGIHRNTLGRKIKYFNVHQE</sequence>
<name>A0A523S472_UNCAE</name>
<keyword evidence="6" id="KW-0804">Transcription</keyword>
<comment type="caution">
    <text evidence="8">The sequence shown here is derived from an EMBL/GenBank/DDBJ whole genome shotgun (WGS) entry which is preliminary data.</text>
</comment>
<dbReference type="Pfam" id="PF25601">
    <property type="entry name" value="AAA_lid_14"/>
    <property type="match status" value="1"/>
</dbReference>
<keyword evidence="2" id="KW-0067">ATP-binding</keyword>
<organism evidence="8 9">
    <name type="scientific">Aerophobetes bacterium</name>
    <dbReference type="NCBI Taxonomy" id="2030807"/>
    <lineage>
        <taxon>Bacteria</taxon>
        <taxon>Candidatus Aerophobota</taxon>
    </lineage>
</organism>
<protein>
    <submittedName>
        <fullName evidence="8">Sigma-54-dependent Fis family transcriptional regulator</fullName>
    </submittedName>
</protein>
<evidence type="ECO:0000259" key="7">
    <source>
        <dbReference type="PROSITE" id="PS50045"/>
    </source>
</evidence>
<dbReference type="GO" id="GO:0006355">
    <property type="term" value="P:regulation of DNA-templated transcription"/>
    <property type="evidence" value="ECO:0007669"/>
    <property type="project" value="InterPro"/>
</dbReference>
<evidence type="ECO:0000313" key="8">
    <source>
        <dbReference type="EMBL" id="TET12838.1"/>
    </source>
</evidence>
<proteinExistence type="predicted"/>
<dbReference type="FunFam" id="1.10.8.60:FF:000014">
    <property type="entry name" value="DNA-binding transcriptional regulator NtrC"/>
    <property type="match status" value="1"/>
</dbReference>
<evidence type="ECO:0000256" key="1">
    <source>
        <dbReference type="ARBA" id="ARBA00022741"/>
    </source>
</evidence>
<keyword evidence="4" id="KW-0238">DNA-binding</keyword>
<evidence type="ECO:0000256" key="6">
    <source>
        <dbReference type="ARBA" id="ARBA00023163"/>
    </source>
</evidence>
<dbReference type="Gene3D" id="1.10.8.60">
    <property type="match status" value="1"/>
</dbReference>